<reference evidence="2" key="1">
    <citation type="submission" date="2020-01" db="EMBL/GenBank/DDBJ databases">
        <authorList>
            <person name="Meier V. D."/>
            <person name="Meier V D."/>
        </authorList>
    </citation>
    <scope>NUCLEOTIDE SEQUENCE</scope>
    <source>
        <strain evidence="2">HLG_WM_MAG_07</strain>
    </source>
</reference>
<evidence type="ECO:0008006" key="3">
    <source>
        <dbReference type="Google" id="ProtNLM"/>
    </source>
</evidence>
<feature type="transmembrane region" description="Helical" evidence="1">
    <location>
        <begin position="54"/>
        <end position="75"/>
    </location>
</feature>
<accession>A0A6S6S7F3</accession>
<evidence type="ECO:0000256" key="1">
    <source>
        <dbReference type="SAM" id="Phobius"/>
    </source>
</evidence>
<keyword evidence="1" id="KW-0812">Transmembrane</keyword>
<keyword evidence="1" id="KW-0472">Membrane</keyword>
<sequence length="163" mass="18587">MKNKGLISLLKGQGTGMLLLLGVISYGLYWAYYARSQTKKINAEVDDSLKISPFFVHTLFVMSHLSFVFFLLYILSGEAASNNIMGSQFVDIIRTLMLVLWGLLARDAVNAHCEIKTTDEDWFSGPLSFFFSPLYFNYKVDLLNEKYKEQNDDDDSSSDAKFF</sequence>
<organism evidence="2">
    <name type="scientific">uncultured Thiotrichaceae bacterium</name>
    <dbReference type="NCBI Taxonomy" id="298394"/>
    <lineage>
        <taxon>Bacteria</taxon>
        <taxon>Pseudomonadati</taxon>
        <taxon>Pseudomonadota</taxon>
        <taxon>Gammaproteobacteria</taxon>
        <taxon>Thiotrichales</taxon>
        <taxon>Thiotrichaceae</taxon>
        <taxon>environmental samples</taxon>
    </lineage>
</organism>
<name>A0A6S6S7F3_9GAMM</name>
<evidence type="ECO:0000313" key="2">
    <source>
        <dbReference type="EMBL" id="CAA6805692.1"/>
    </source>
</evidence>
<dbReference type="EMBL" id="CACVAY010000027">
    <property type="protein sequence ID" value="CAA6805692.1"/>
    <property type="molecule type" value="Genomic_DNA"/>
</dbReference>
<gene>
    <name evidence="2" type="ORF">HELGO_WM11943</name>
</gene>
<protein>
    <recommendedName>
        <fullName evidence="3">DUF4234 domain-containing protein</fullName>
    </recommendedName>
</protein>
<keyword evidence="1" id="KW-1133">Transmembrane helix</keyword>
<proteinExistence type="predicted"/>
<feature type="transmembrane region" description="Helical" evidence="1">
    <location>
        <begin position="12"/>
        <end position="34"/>
    </location>
</feature>
<dbReference type="AlphaFoldDB" id="A0A6S6S7F3"/>